<dbReference type="Gene3D" id="3.40.710.10">
    <property type="entry name" value="DD-peptidase/beta-lactamase superfamily"/>
    <property type="match status" value="2"/>
</dbReference>
<proteinExistence type="inferred from homology"/>
<dbReference type="InterPro" id="IPR000667">
    <property type="entry name" value="Peptidase_S13"/>
</dbReference>
<accession>A0ABW5CZC4</accession>
<comment type="caution">
    <text evidence="4">The sequence shown here is derived from an EMBL/GenBank/DDBJ whole genome shotgun (WGS) entry which is preliminary data.</text>
</comment>
<evidence type="ECO:0000313" key="4">
    <source>
        <dbReference type="EMBL" id="MFD2247418.1"/>
    </source>
</evidence>
<keyword evidence="5" id="KW-1185">Reference proteome</keyword>
<gene>
    <name evidence="4" type="ORF">ACFSKP_14215</name>
</gene>
<name>A0ABW5CZC4_9BACT</name>
<reference evidence="5" key="1">
    <citation type="journal article" date="2019" name="Int. J. Syst. Evol. Microbiol.">
        <title>The Global Catalogue of Microorganisms (GCM) 10K type strain sequencing project: providing services to taxonomists for standard genome sequencing and annotation.</title>
        <authorList>
            <consortium name="The Broad Institute Genomics Platform"/>
            <consortium name="The Broad Institute Genome Sequencing Center for Infectious Disease"/>
            <person name="Wu L."/>
            <person name="Ma J."/>
        </authorList>
    </citation>
    <scope>NUCLEOTIDE SEQUENCE [LARGE SCALE GENOMIC DNA]</scope>
    <source>
        <strain evidence="5">CGMCC 4.1782</strain>
    </source>
</reference>
<organism evidence="4 5">
    <name type="scientific">Pontibacter ruber</name>
    <dbReference type="NCBI Taxonomy" id="1343895"/>
    <lineage>
        <taxon>Bacteria</taxon>
        <taxon>Pseudomonadati</taxon>
        <taxon>Bacteroidota</taxon>
        <taxon>Cytophagia</taxon>
        <taxon>Cytophagales</taxon>
        <taxon>Hymenobacteraceae</taxon>
        <taxon>Pontibacter</taxon>
    </lineage>
</organism>
<dbReference type="EC" id="3.4.16.4" evidence="4"/>
<dbReference type="InterPro" id="IPR012338">
    <property type="entry name" value="Beta-lactam/transpept-like"/>
</dbReference>
<dbReference type="GO" id="GO:0009002">
    <property type="term" value="F:serine-type D-Ala-D-Ala carboxypeptidase activity"/>
    <property type="evidence" value="ECO:0007669"/>
    <property type="project" value="UniProtKB-EC"/>
</dbReference>
<evidence type="ECO:0000256" key="2">
    <source>
        <dbReference type="ARBA" id="ARBA00022801"/>
    </source>
</evidence>
<dbReference type="PRINTS" id="PR00922">
    <property type="entry name" value="DADACBPTASE3"/>
</dbReference>
<protein>
    <submittedName>
        <fullName evidence="4">D-alanyl-D-alanine carboxypeptidase</fullName>
        <ecNumber evidence="4">3.4.16.4</ecNumber>
    </submittedName>
</protein>
<dbReference type="EMBL" id="JBHUIM010000002">
    <property type="protein sequence ID" value="MFD2247418.1"/>
    <property type="molecule type" value="Genomic_DNA"/>
</dbReference>
<dbReference type="Proteomes" id="UP001597374">
    <property type="component" value="Unassembled WGS sequence"/>
</dbReference>
<keyword evidence="3" id="KW-0732">Signal</keyword>
<dbReference type="Pfam" id="PF02113">
    <property type="entry name" value="Peptidase_S13"/>
    <property type="match status" value="1"/>
</dbReference>
<keyword evidence="4" id="KW-0645">Protease</keyword>
<comment type="similarity">
    <text evidence="1">Belongs to the peptidase S13 family.</text>
</comment>
<dbReference type="PANTHER" id="PTHR30023">
    <property type="entry name" value="D-ALANYL-D-ALANINE CARBOXYPEPTIDASE"/>
    <property type="match status" value="1"/>
</dbReference>
<keyword evidence="2 4" id="KW-0378">Hydrolase</keyword>
<dbReference type="SUPFAM" id="SSF56601">
    <property type="entry name" value="beta-lactamase/transpeptidase-like"/>
    <property type="match status" value="1"/>
</dbReference>
<evidence type="ECO:0000256" key="3">
    <source>
        <dbReference type="SAM" id="SignalP"/>
    </source>
</evidence>
<sequence length="448" mass="50680">MQNHTFQFRQLLLVCFILVLAACSTAKKTPAITEVPYGPAEIKRQVAESEVLKQRFVGFALYDPQLGQMVVEHNADKYFVPASNTKLFTFYTCLKMLGDSIPALKYVAKGDSLLFWGTGDPTFTHMDVKNTIAYDFLKNRKEKLYYIEAPFASTPFATNWGWDDYNYYYQPERSIFPIHGNIVKFVRRDGAPYTTTPAVFKKHVQADTAGSKNSDAFVRGWRTNEITFYPKAAGTSFSQEVPFITSPELTVQLLADTLKRPVKWVKRSIPQNAQTLYGLPADTVYKRMLQVSDNLLAEQLMALCSGTLSDTLSVERGIKHTLNTYLADLPDKPVWIDGSGLSTMNLFTPRSIIAILQKLQQERPQERLFPLLAIGGRPGTYRNIYKAEVPYVFGKSGSLSHVTNQSGYIITKSGKVLLYSFMNNNHSASASEIRDEMVRIMTQVHERY</sequence>
<feature type="chain" id="PRO_5045104471" evidence="3">
    <location>
        <begin position="27"/>
        <end position="448"/>
    </location>
</feature>
<feature type="signal peptide" evidence="3">
    <location>
        <begin position="1"/>
        <end position="26"/>
    </location>
</feature>
<keyword evidence="4" id="KW-0121">Carboxypeptidase</keyword>
<evidence type="ECO:0000256" key="1">
    <source>
        <dbReference type="ARBA" id="ARBA00006096"/>
    </source>
</evidence>
<dbReference type="RefSeq" id="WP_250430350.1">
    <property type="nucleotide sequence ID" value="NZ_JALPRR010000003.1"/>
</dbReference>
<evidence type="ECO:0000313" key="5">
    <source>
        <dbReference type="Proteomes" id="UP001597374"/>
    </source>
</evidence>
<dbReference type="PANTHER" id="PTHR30023:SF0">
    <property type="entry name" value="PENICILLIN-SENSITIVE CARBOXYPEPTIDASE A"/>
    <property type="match status" value="1"/>
</dbReference>